<evidence type="ECO:0000256" key="9">
    <source>
        <dbReference type="ARBA" id="ARBA00022927"/>
    </source>
</evidence>
<dbReference type="GO" id="GO:0005198">
    <property type="term" value="F:structural molecule activity"/>
    <property type="evidence" value="ECO:0007669"/>
    <property type="project" value="UniProtKB-UniRule"/>
</dbReference>
<dbReference type="PANTHER" id="PTHR10805:SF0">
    <property type="entry name" value="COATOMER SUBUNIT EPSILON"/>
    <property type="match status" value="1"/>
</dbReference>
<keyword evidence="6 14" id="KW-0813">Transport</keyword>
<dbReference type="OMA" id="MIVLSQH"/>
<evidence type="ECO:0000256" key="3">
    <source>
        <dbReference type="ARBA" id="ARBA00008827"/>
    </source>
</evidence>
<dbReference type="GO" id="GO:0030126">
    <property type="term" value="C:COPI vesicle coat"/>
    <property type="evidence" value="ECO:0007669"/>
    <property type="project" value="TreeGrafter"/>
</dbReference>
<evidence type="ECO:0000256" key="10">
    <source>
        <dbReference type="ARBA" id="ARBA00023034"/>
    </source>
</evidence>
<evidence type="ECO:0000256" key="4">
    <source>
        <dbReference type="ARBA" id="ARBA00011775"/>
    </source>
</evidence>
<dbReference type="Ensembl" id="ENSEBUT00000001235.1">
    <property type="protein sequence ID" value="ENSEBUP00000000923.1"/>
    <property type="gene ID" value="ENSEBUG00000000923.1"/>
</dbReference>
<dbReference type="Gene3D" id="1.25.40.10">
    <property type="entry name" value="Tetratricopeptide repeat domain"/>
    <property type="match status" value="1"/>
</dbReference>
<dbReference type="GO" id="GO:0015031">
    <property type="term" value="P:protein transport"/>
    <property type="evidence" value="ECO:0007669"/>
    <property type="project" value="UniProtKB-UniRule"/>
</dbReference>
<dbReference type="PIRSF" id="PIRSF016478">
    <property type="entry name" value="Coatomer_esu"/>
    <property type="match status" value="1"/>
</dbReference>
<dbReference type="InterPro" id="IPR011990">
    <property type="entry name" value="TPR-like_helical_dom_sf"/>
</dbReference>
<keyword evidence="11 14" id="KW-0472">Membrane</keyword>
<protein>
    <recommendedName>
        <fullName evidence="5 14">Coatomer subunit epsilon</fullName>
    </recommendedName>
</protein>
<name>A0A8C4N3Z7_EPTBU</name>
<evidence type="ECO:0000256" key="14">
    <source>
        <dbReference type="PIRNR" id="PIRNR016478"/>
    </source>
</evidence>
<evidence type="ECO:0000256" key="7">
    <source>
        <dbReference type="ARBA" id="ARBA00022490"/>
    </source>
</evidence>
<dbReference type="Pfam" id="PF04733">
    <property type="entry name" value="Coatomer_E"/>
    <property type="match status" value="1"/>
</dbReference>
<keyword evidence="7 14" id="KW-0963">Cytoplasm</keyword>
<dbReference type="Proteomes" id="UP000694388">
    <property type="component" value="Unplaced"/>
</dbReference>
<evidence type="ECO:0000256" key="2">
    <source>
        <dbReference type="ARBA" id="ARBA00004347"/>
    </source>
</evidence>
<evidence type="ECO:0000256" key="13">
    <source>
        <dbReference type="ARBA" id="ARBA00025582"/>
    </source>
</evidence>
<dbReference type="AlphaFoldDB" id="A0A8C4N3Z7"/>
<organism evidence="15 16">
    <name type="scientific">Eptatretus burgeri</name>
    <name type="common">Inshore hagfish</name>
    <dbReference type="NCBI Taxonomy" id="7764"/>
    <lineage>
        <taxon>Eukaryota</taxon>
        <taxon>Metazoa</taxon>
        <taxon>Chordata</taxon>
        <taxon>Craniata</taxon>
        <taxon>Vertebrata</taxon>
        <taxon>Cyclostomata</taxon>
        <taxon>Myxini</taxon>
        <taxon>Myxiniformes</taxon>
        <taxon>Myxinidae</taxon>
        <taxon>Eptatretinae</taxon>
        <taxon>Eptatretus</taxon>
    </lineage>
</organism>
<comment type="similarity">
    <text evidence="3 14">Belongs to the COPE family.</text>
</comment>
<comment type="subunit">
    <text evidence="4">Oligomeric complex that consists of at least the alpha, beta, beta', gamma, delta, epsilon and zeta subunits.</text>
</comment>
<evidence type="ECO:0000256" key="11">
    <source>
        <dbReference type="ARBA" id="ARBA00023136"/>
    </source>
</evidence>
<dbReference type="GeneTree" id="ENSGT00390000003478"/>
<reference evidence="15" key="2">
    <citation type="submission" date="2025-09" db="UniProtKB">
        <authorList>
            <consortium name="Ensembl"/>
        </authorList>
    </citation>
    <scope>IDENTIFICATION</scope>
</reference>
<reference evidence="15" key="1">
    <citation type="submission" date="2025-08" db="UniProtKB">
        <authorList>
            <consortium name="Ensembl"/>
        </authorList>
    </citation>
    <scope>IDENTIFICATION</scope>
</reference>
<evidence type="ECO:0000256" key="6">
    <source>
        <dbReference type="ARBA" id="ARBA00022448"/>
    </source>
</evidence>
<evidence type="ECO:0000313" key="16">
    <source>
        <dbReference type="Proteomes" id="UP000694388"/>
    </source>
</evidence>
<dbReference type="GO" id="GO:0006888">
    <property type="term" value="P:endoplasmic reticulum to Golgi vesicle-mediated transport"/>
    <property type="evidence" value="ECO:0007669"/>
    <property type="project" value="TreeGrafter"/>
</dbReference>
<dbReference type="GO" id="GO:0000139">
    <property type="term" value="C:Golgi membrane"/>
    <property type="evidence" value="ECO:0007669"/>
    <property type="project" value="UniProtKB-SubCell"/>
</dbReference>
<comment type="subcellular location">
    <subcellularLocation>
        <location evidence="2">Cytoplasmic vesicle</location>
        <location evidence="2">COPI-coated vesicle membrane</location>
        <topology evidence="2">Peripheral membrane protein</topology>
        <orientation evidence="2">Cytoplasmic side</orientation>
    </subcellularLocation>
    <subcellularLocation>
        <location evidence="1">Golgi apparatus membrane</location>
        <topology evidence="1">Peripheral membrane protein</topology>
        <orientation evidence="1">Cytoplasmic side</orientation>
    </subcellularLocation>
</comment>
<dbReference type="FunFam" id="1.25.40.10:FF:000140">
    <property type="entry name" value="Coatomer subunit epsilon"/>
    <property type="match status" value="1"/>
</dbReference>
<dbReference type="GO" id="GO:0006890">
    <property type="term" value="P:retrograde vesicle-mediated transport, Golgi to endoplasmic reticulum"/>
    <property type="evidence" value="ECO:0007669"/>
    <property type="project" value="UniProtKB-UniRule"/>
</dbReference>
<dbReference type="GO" id="GO:0006891">
    <property type="term" value="P:intra-Golgi vesicle-mediated transport"/>
    <property type="evidence" value="ECO:0007669"/>
    <property type="project" value="TreeGrafter"/>
</dbReference>
<keyword evidence="16" id="KW-1185">Reference proteome</keyword>
<dbReference type="SUPFAM" id="SSF48452">
    <property type="entry name" value="TPR-like"/>
    <property type="match status" value="1"/>
</dbReference>
<evidence type="ECO:0000256" key="5">
    <source>
        <dbReference type="ARBA" id="ARBA00015828"/>
    </source>
</evidence>
<keyword evidence="9 14" id="KW-0653">Protein transport</keyword>
<proteinExistence type="inferred from homology"/>
<dbReference type="InterPro" id="IPR006822">
    <property type="entry name" value="Coatomer_esu"/>
</dbReference>
<evidence type="ECO:0000256" key="8">
    <source>
        <dbReference type="ARBA" id="ARBA00022892"/>
    </source>
</evidence>
<keyword evidence="8 14" id="KW-0931">ER-Golgi transport</keyword>
<evidence type="ECO:0000256" key="12">
    <source>
        <dbReference type="ARBA" id="ARBA00023329"/>
    </source>
</evidence>
<keyword evidence="12 14" id="KW-0968">Cytoplasmic vesicle</keyword>
<evidence type="ECO:0000313" key="15">
    <source>
        <dbReference type="Ensembl" id="ENSEBUP00000000923.1"/>
    </source>
</evidence>
<sequence length="305" mass="34051">MAAGSASQAEIDELFDAKTALYVGAFQQCLNEAQKAKLSSLEKQIERDVFLYRAYIAQRKYSVVLDEIGSSKARALQSVRMFAEFLANESRRDAIIAEMEKILASGVAVGDSTSLLMAAAIFLCDGNTDASLRTLHQSDHLECMAMMVQTYLLLERVDLARKELKKMQDRDEDATLTQLAQAMVHLSMGGDKLQDAFYIYQELADKYNPTPLLLNGQAASLMAQGRFEEAEGPLQEALEKDGNNPDSLINLILVSQHLGKPPEVSNRYLSQMKDAQRSHPFVKEYMAKENDFDRLALQYCPCVES</sequence>
<comment type="function">
    <text evidence="13 14">The coatomer is a cytosolic protein complex that binds to dilysine motifs and reversibly associates with Golgi non-clathrin-coated vesicles, which further mediate biosynthetic protein transport from the ER, via the Golgi up to the trans Golgi network. The coatomer complex is required for budding from Golgi membranes, and is essential for the retrograde Golgi-to-ER transport of dilysine-tagged proteins.</text>
</comment>
<keyword evidence="10 14" id="KW-0333">Golgi apparatus</keyword>
<dbReference type="PANTHER" id="PTHR10805">
    <property type="entry name" value="COATOMER SUBUNIT EPSILON"/>
    <property type="match status" value="1"/>
</dbReference>
<accession>A0A8C4N3Z7</accession>
<evidence type="ECO:0000256" key="1">
    <source>
        <dbReference type="ARBA" id="ARBA00004255"/>
    </source>
</evidence>